<protein>
    <submittedName>
        <fullName evidence="11">HAMP domain-containing protein</fullName>
    </submittedName>
</protein>
<dbReference type="SMART" id="SM00283">
    <property type="entry name" value="MA"/>
    <property type="match status" value="1"/>
</dbReference>
<dbReference type="Gene3D" id="1.10.287.950">
    <property type="entry name" value="Methyl-accepting chemotaxis protein"/>
    <property type="match status" value="1"/>
</dbReference>
<keyword evidence="8" id="KW-1133">Transmembrane helix</keyword>
<dbReference type="EMBL" id="WMEZ01000009">
    <property type="protein sequence ID" value="MYL51271.1"/>
    <property type="molecule type" value="Genomic_DNA"/>
</dbReference>
<evidence type="ECO:0000256" key="6">
    <source>
        <dbReference type="PROSITE-ProRule" id="PRU00284"/>
    </source>
</evidence>
<dbReference type="RefSeq" id="WP_160917320.1">
    <property type="nucleotide sequence ID" value="NZ_WMEZ01000009.1"/>
</dbReference>
<feature type="transmembrane region" description="Helical" evidence="8">
    <location>
        <begin position="6"/>
        <end position="27"/>
    </location>
</feature>
<dbReference type="AlphaFoldDB" id="A0A845EHX7"/>
<dbReference type="SUPFAM" id="SSF58104">
    <property type="entry name" value="Methyl-accepting chemotaxis protein (MCP) signaling domain"/>
    <property type="match status" value="1"/>
</dbReference>
<organism evidence="11 12">
    <name type="scientific">Halobacillus litoralis</name>
    <dbReference type="NCBI Taxonomy" id="45668"/>
    <lineage>
        <taxon>Bacteria</taxon>
        <taxon>Bacillati</taxon>
        <taxon>Bacillota</taxon>
        <taxon>Bacilli</taxon>
        <taxon>Bacillales</taxon>
        <taxon>Bacillaceae</taxon>
        <taxon>Halobacillus</taxon>
    </lineage>
</organism>
<feature type="transmembrane region" description="Helical" evidence="8">
    <location>
        <begin position="167"/>
        <end position="185"/>
    </location>
</feature>
<dbReference type="Proteomes" id="UP000447393">
    <property type="component" value="Unassembled WGS sequence"/>
</dbReference>
<keyword evidence="8" id="KW-0812">Transmembrane</keyword>
<sequence length="579" mass="64378">MTIGKRLYTMTLIPLLLCLGLISFIVYQMMDLQRSSNQDVQILLEGKELHGQLVSVEQALTTYGYNPSEASRSEAEVLIEQTGSIFTEMEPLIATEAQEQWYTQAQSKFENWTELASGALANNDNNEVQRQAARTGGIINDIYMLQKEAQSWYDTQMMEQKQTIQNLILFTIIAAAALVVSTILSTSRLTKHIARPIRDLADQASEVANGNLKTSIEVSDKEKDEIGQLKRSFRTMIDNLEGTVQSVHHIGQNVQDFSSRLHNEMGGLSEISSQVAHSTDELAKGSQSISEDVQDVANLMDDLHQGFEMNREQGQSSRAASQQALNYVDEGQTSITNQRALMNRSAASIANVEKSVNHFIQYTDQIESTVKLVNDIAEQTNLLALNAAIEAARAGEHGKGFAVVAEEVRKLADQSTSATGHISEMVTQIRDGVQVIEQEMQETIQISEQQNHSVDTSKTAFEKISAQVKSIDEQLESLVSGLDESKDKSANVYVSVENVSSIVEETAAGTEEISASTVEQQAAFQQMIKETDRLEHLVADLNEQLEHFEWNQQVEEQQMEKDLEVNFENDEEEPYTASA</sequence>
<dbReference type="PANTHER" id="PTHR32089">
    <property type="entry name" value="METHYL-ACCEPTING CHEMOTAXIS PROTEIN MCPB"/>
    <property type="match status" value="1"/>
</dbReference>
<dbReference type="GO" id="GO:0005886">
    <property type="term" value="C:plasma membrane"/>
    <property type="evidence" value="ECO:0007669"/>
    <property type="project" value="UniProtKB-SubCell"/>
</dbReference>
<keyword evidence="7" id="KW-0175">Coiled coil</keyword>
<evidence type="ECO:0000313" key="11">
    <source>
        <dbReference type="EMBL" id="MYL51271.1"/>
    </source>
</evidence>
<dbReference type="Pfam" id="PF00015">
    <property type="entry name" value="MCPsignal"/>
    <property type="match status" value="1"/>
</dbReference>
<evidence type="ECO:0000259" key="10">
    <source>
        <dbReference type="PROSITE" id="PS50885"/>
    </source>
</evidence>
<feature type="domain" description="Methyl-accepting transducer" evidence="9">
    <location>
        <begin position="264"/>
        <end position="514"/>
    </location>
</feature>
<gene>
    <name evidence="11" type="ORF">GLV98_17435</name>
</gene>
<feature type="domain" description="HAMP" evidence="10">
    <location>
        <begin position="191"/>
        <end position="245"/>
    </location>
</feature>
<evidence type="ECO:0000256" key="1">
    <source>
        <dbReference type="ARBA" id="ARBA00004236"/>
    </source>
</evidence>
<dbReference type="Pfam" id="PF00672">
    <property type="entry name" value="HAMP"/>
    <property type="match status" value="1"/>
</dbReference>
<dbReference type="CDD" id="cd06225">
    <property type="entry name" value="HAMP"/>
    <property type="match status" value="1"/>
</dbReference>
<dbReference type="PROSITE" id="PS50111">
    <property type="entry name" value="CHEMOTAXIS_TRANSDUC_2"/>
    <property type="match status" value="1"/>
</dbReference>
<accession>A0A845EHX7</accession>
<feature type="coiled-coil region" evidence="7">
    <location>
        <begin position="524"/>
        <end position="558"/>
    </location>
</feature>
<evidence type="ECO:0000256" key="8">
    <source>
        <dbReference type="SAM" id="Phobius"/>
    </source>
</evidence>
<evidence type="ECO:0000256" key="3">
    <source>
        <dbReference type="ARBA" id="ARBA00023136"/>
    </source>
</evidence>
<dbReference type="PROSITE" id="PS50885">
    <property type="entry name" value="HAMP"/>
    <property type="match status" value="1"/>
</dbReference>
<dbReference type="GO" id="GO:0007165">
    <property type="term" value="P:signal transduction"/>
    <property type="evidence" value="ECO:0007669"/>
    <property type="project" value="UniProtKB-KW"/>
</dbReference>
<comment type="similarity">
    <text evidence="5">Belongs to the methyl-accepting chemotaxis (MCP) protein family.</text>
</comment>
<evidence type="ECO:0000256" key="5">
    <source>
        <dbReference type="ARBA" id="ARBA00029447"/>
    </source>
</evidence>
<dbReference type="InterPro" id="IPR003660">
    <property type="entry name" value="HAMP_dom"/>
</dbReference>
<dbReference type="OrthoDB" id="2450685at2"/>
<name>A0A845EHX7_9BACI</name>
<proteinExistence type="inferred from homology"/>
<reference evidence="11 12" key="1">
    <citation type="submission" date="2019-11" db="EMBL/GenBank/DDBJ databases">
        <title>Genome sequences of 17 halophilic strains isolated from different environments.</title>
        <authorList>
            <person name="Furrow R.E."/>
        </authorList>
    </citation>
    <scope>NUCLEOTIDE SEQUENCE [LARGE SCALE GENOMIC DNA]</scope>
    <source>
        <strain evidence="11 12">22505_10_Sand</strain>
    </source>
</reference>
<dbReference type="PANTHER" id="PTHR32089:SF112">
    <property type="entry name" value="LYSOZYME-LIKE PROTEIN-RELATED"/>
    <property type="match status" value="1"/>
</dbReference>
<evidence type="ECO:0000256" key="4">
    <source>
        <dbReference type="ARBA" id="ARBA00023224"/>
    </source>
</evidence>
<keyword evidence="4 6" id="KW-0807">Transducer</keyword>
<evidence type="ECO:0000256" key="7">
    <source>
        <dbReference type="SAM" id="Coils"/>
    </source>
</evidence>
<comment type="caution">
    <text evidence="11">The sequence shown here is derived from an EMBL/GenBank/DDBJ whole genome shotgun (WGS) entry which is preliminary data.</text>
</comment>
<evidence type="ECO:0000256" key="2">
    <source>
        <dbReference type="ARBA" id="ARBA00022475"/>
    </source>
</evidence>
<dbReference type="SMART" id="SM00304">
    <property type="entry name" value="HAMP"/>
    <property type="match status" value="1"/>
</dbReference>
<dbReference type="Gene3D" id="6.10.340.10">
    <property type="match status" value="1"/>
</dbReference>
<keyword evidence="2" id="KW-1003">Cell membrane</keyword>
<evidence type="ECO:0000313" key="12">
    <source>
        <dbReference type="Proteomes" id="UP000447393"/>
    </source>
</evidence>
<evidence type="ECO:0000259" key="9">
    <source>
        <dbReference type="PROSITE" id="PS50111"/>
    </source>
</evidence>
<comment type="subcellular location">
    <subcellularLocation>
        <location evidence="1">Cell membrane</location>
    </subcellularLocation>
</comment>
<keyword evidence="3 8" id="KW-0472">Membrane</keyword>
<dbReference type="InterPro" id="IPR004089">
    <property type="entry name" value="MCPsignal_dom"/>
</dbReference>